<name>A0ABM1EIV0_PRICU</name>
<keyword evidence="1" id="KW-0040">ANK repeat</keyword>
<dbReference type="PROSITE" id="PS00845">
    <property type="entry name" value="CAP_GLY_1"/>
    <property type="match status" value="1"/>
</dbReference>
<dbReference type="PANTHER" id="PTHR18916:SF88">
    <property type="entry name" value="CAP-GLY DOMAIN-CONTAINING PROTEIN"/>
    <property type="match status" value="1"/>
</dbReference>
<dbReference type="PANTHER" id="PTHR18916">
    <property type="entry name" value="DYNACTIN 1-RELATED MICROTUBULE-BINDING"/>
    <property type="match status" value="1"/>
</dbReference>
<feature type="compositionally biased region" description="Low complexity" evidence="2">
    <location>
        <begin position="394"/>
        <end position="409"/>
    </location>
</feature>
<dbReference type="SMART" id="SM01052">
    <property type="entry name" value="CAP_GLY"/>
    <property type="match status" value="3"/>
</dbReference>
<dbReference type="PROSITE" id="PS50088">
    <property type="entry name" value="ANK_REPEAT"/>
    <property type="match status" value="2"/>
</dbReference>
<organism evidence="4 5">
    <name type="scientific">Priapulus caudatus</name>
    <name type="common">Priapulid worm</name>
    <dbReference type="NCBI Taxonomy" id="37621"/>
    <lineage>
        <taxon>Eukaryota</taxon>
        <taxon>Metazoa</taxon>
        <taxon>Ecdysozoa</taxon>
        <taxon>Scalidophora</taxon>
        <taxon>Priapulida</taxon>
        <taxon>Priapulimorpha</taxon>
        <taxon>Priapulimorphida</taxon>
        <taxon>Priapulidae</taxon>
        <taxon>Priapulus</taxon>
    </lineage>
</organism>
<dbReference type="InterPro" id="IPR000938">
    <property type="entry name" value="CAP-Gly_domain"/>
</dbReference>
<feature type="region of interest" description="Disordered" evidence="2">
    <location>
        <begin position="370"/>
        <end position="415"/>
    </location>
</feature>
<protein>
    <submittedName>
        <fullName evidence="5">CAP-Gly domain-containing linker protein 4-like</fullName>
    </submittedName>
</protein>
<evidence type="ECO:0000313" key="4">
    <source>
        <dbReference type="Proteomes" id="UP000695022"/>
    </source>
</evidence>
<dbReference type="SUPFAM" id="SSF48403">
    <property type="entry name" value="Ankyrin repeat"/>
    <property type="match status" value="1"/>
</dbReference>
<evidence type="ECO:0000256" key="2">
    <source>
        <dbReference type="SAM" id="MobiDB-lite"/>
    </source>
</evidence>
<dbReference type="GeneID" id="106812694"/>
<dbReference type="InterPro" id="IPR002110">
    <property type="entry name" value="Ankyrin_rpt"/>
</dbReference>
<feature type="domain" description="CAP-Gly" evidence="3">
    <location>
        <begin position="449"/>
        <end position="491"/>
    </location>
</feature>
<dbReference type="SUPFAM" id="SSF74924">
    <property type="entry name" value="Cap-Gly domain"/>
    <property type="match status" value="3"/>
</dbReference>
<feature type="repeat" description="ANK" evidence="1">
    <location>
        <begin position="182"/>
        <end position="214"/>
    </location>
</feature>
<evidence type="ECO:0000313" key="5">
    <source>
        <dbReference type="RefSeq" id="XP_014672121.1"/>
    </source>
</evidence>
<keyword evidence="4" id="KW-1185">Reference proteome</keyword>
<evidence type="ECO:0000256" key="1">
    <source>
        <dbReference type="PROSITE-ProRule" id="PRU00023"/>
    </source>
</evidence>
<dbReference type="Pfam" id="PF12796">
    <property type="entry name" value="Ank_2"/>
    <property type="match status" value="1"/>
</dbReference>
<evidence type="ECO:0000259" key="3">
    <source>
        <dbReference type="PROSITE" id="PS50245"/>
    </source>
</evidence>
<feature type="compositionally biased region" description="Polar residues" evidence="2">
    <location>
        <begin position="528"/>
        <end position="555"/>
    </location>
</feature>
<dbReference type="InterPro" id="IPR036859">
    <property type="entry name" value="CAP-Gly_dom_sf"/>
</dbReference>
<sequence>MTLSEEGGSFTLVDFQVPQREHAIVHLAADAAMCSACRSKEIPLFKSNCSACREILLSPKTTISQLFAIARHWMTDVQSNIDLIIDEILKRGAHVDDRDGQTDMTLLHYASKAGSVGVGDVDKAAAVVSMLLDKGADVSLRSRWTNMSALHYATFFDVGPVVKLLLTASHCKDINSVCHEFDNGTSLHIAAHNLSLEAATALVENGASGAIRDNRGRLPIECIPNPEDDVTRPDLTMQCHQMREILNEAVSTVTVMVQQSNFFESFGFRIGDKVIVNGLKAGTLRFIGETKFAKGVWAGIELTENAGKNNGTVQCVEYFVCQQGYGIFAPVDKVSKVSAVGLHDLQPLHCSSPRLSPVREGVCSPQTLISPARWDNDGRHPLVFSQSPRERRGSGSSLPGSSPQPAPSQKISVGSIPEFPVDRDEHVTIATGDRVIVAGTCLGTVRFAGETLFAAGFWYGVELDNPVGKNNGTVQGIAYFTCRNNHGIFAPPTRLCRYQTDLTPISPSKLSDDHLKNRLAVEEPEFNKQVTMSTSERVLSKQQKTSSNQKALSRQDSPRLHSHVKTLSRPSSAESQGRASGRPLSAGSRASSTSVGSAKSASHTYGFTIEEGTQVFVNGEFGTVRYIGPVSFAEHTWLGIELKSARGKNDGSVHGERFFSCGARHGLLVRPSRVTVRGINGAKLLQ</sequence>
<dbReference type="RefSeq" id="XP_014672121.1">
    <property type="nucleotide sequence ID" value="XM_014816635.1"/>
</dbReference>
<dbReference type="InterPro" id="IPR036770">
    <property type="entry name" value="Ankyrin_rpt-contain_sf"/>
</dbReference>
<feature type="compositionally biased region" description="Low complexity" evidence="2">
    <location>
        <begin position="585"/>
        <end position="598"/>
    </location>
</feature>
<feature type="region of interest" description="Disordered" evidence="2">
    <location>
        <begin position="526"/>
        <end position="598"/>
    </location>
</feature>
<feature type="repeat" description="ANK" evidence="1">
    <location>
        <begin position="102"/>
        <end position="143"/>
    </location>
</feature>
<dbReference type="PROSITE" id="PS50245">
    <property type="entry name" value="CAP_GLY_2"/>
    <property type="match status" value="3"/>
</dbReference>
<feature type="compositionally biased region" description="Polar residues" evidence="2">
    <location>
        <begin position="568"/>
        <end position="578"/>
    </location>
</feature>
<dbReference type="Gene3D" id="1.25.40.20">
    <property type="entry name" value="Ankyrin repeat-containing domain"/>
    <property type="match status" value="1"/>
</dbReference>
<proteinExistence type="predicted"/>
<dbReference type="Proteomes" id="UP000695022">
    <property type="component" value="Unplaced"/>
</dbReference>
<dbReference type="Gene3D" id="2.30.30.190">
    <property type="entry name" value="CAP Gly-rich-like domain"/>
    <property type="match status" value="3"/>
</dbReference>
<feature type="domain" description="CAP-Gly" evidence="3">
    <location>
        <begin position="288"/>
        <end position="330"/>
    </location>
</feature>
<dbReference type="Pfam" id="PF01302">
    <property type="entry name" value="CAP_GLY"/>
    <property type="match status" value="3"/>
</dbReference>
<gene>
    <name evidence="5" type="primary">LOC106812694</name>
</gene>
<accession>A0ABM1EIV0</accession>
<reference evidence="5" key="1">
    <citation type="submission" date="2025-08" db="UniProtKB">
        <authorList>
            <consortium name="RefSeq"/>
        </authorList>
    </citation>
    <scope>IDENTIFICATION</scope>
</reference>
<dbReference type="SMART" id="SM00248">
    <property type="entry name" value="ANK"/>
    <property type="match status" value="3"/>
</dbReference>
<feature type="domain" description="CAP-Gly" evidence="3">
    <location>
        <begin position="628"/>
        <end position="670"/>
    </location>
</feature>